<evidence type="ECO:0000313" key="3">
    <source>
        <dbReference type="EMBL" id="CCU70639.1"/>
    </source>
</evidence>
<evidence type="ECO:0000256" key="2">
    <source>
        <dbReference type="ARBA" id="ARBA00023125"/>
    </source>
</evidence>
<dbReference type="GO" id="GO:0009307">
    <property type="term" value="P:DNA restriction-modification system"/>
    <property type="evidence" value="ECO:0007669"/>
    <property type="project" value="UniProtKB-KW"/>
</dbReference>
<dbReference type="SUPFAM" id="SSF116734">
    <property type="entry name" value="DNA methylase specificity domain"/>
    <property type="match status" value="1"/>
</dbReference>
<evidence type="ECO:0000313" key="4">
    <source>
        <dbReference type="Proteomes" id="UP000011866"/>
    </source>
</evidence>
<keyword evidence="4" id="KW-1185">Reference proteome</keyword>
<dbReference type="Proteomes" id="UP000011866">
    <property type="component" value="Chromosome"/>
</dbReference>
<dbReference type="HOGENOM" id="CLU_1288365_0_0_6"/>
<dbReference type="GO" id="GO:0003677">
    <property type="term" value="F:DNA binding"/>
    <property type="evidence" value="ECO:0007669"/>
    <property type="project" value="UniProtKB-KW"/>
</dbReference>
<dbReference type="AlphaFoldDB" id="M5DYN8"/>
<accession>M5DYN8</accession>
<dbReference type="Gene3D" id="3.90.220.20">
    <property type="entry name" value="DNA methylase specificity domains"/>
    <property type="match status" value="1"/>
</dbReference>
<dbReference type="EMBL" id="HF680312">
    <property type="protein sequence ID" value="CCU70639.1"/>
    <property type="molecule type" value="Genomic_DNA"/>
</dbReference>
<dbReference type="InterPro" id="IPR044946">
    <property type="entry name" value="Restrct_endonuc_typeI_TRD_sf"/>
</dbReference>
<evidence type="ECO:0008006" key="5">
    <source>
        <dbReference type="Google" id="ProtNLM"/>
    </source>
</evidence>
<gene>
    <name evidence="3" type="ORF">TOL_0191</name>
</gene>
<dbReference type="PATRIC" id="fig|1298593.3.peg.187"/>
<protein>
    <recommendedName>
        <fullName evidence="5">Type I restriction modification DNA specificity domain-containing protein</fullName>
    </recommendedName>
</protein>
<name>M5DYN8_9GAMM</name>
<dbReference type="REBASE" id="385607">
    <property type="entry name" value="S.TolMIL1ORF188P"/>
</dbReference>
<reference evidence="3 4" key="1">
    <citation type="journal article" date="2013" name="Genome Announc.">
        <title>Genome Sequence of Thalassolituus oleivorans MIL-1 (DSM 14913T).</title>
        <authorList>
            <person name="Golyshin P.N."/>
            <person name="Werner J."/>
            <person name="Chernikova T.N."/>
            <person name="Tran H."/>
            <person name="Ferrer M."/>
            <person name="Yakimov M.M."/>
            <person name="Teeling H."/>
            <person name="Golyshina O.V."/>
        </authorList>
    </citation>
    <scope>NUCLEOTIDE SEQUENCE [LARGE SCALE GENOMIC DNA]</scope>
    <source>
        <strain evidence="3 4">MIL-1</strain>
    </source>
</reference>
<evidence type="ECO:0000256" key="1">
    <source>
        <dbReference type="ARBA" id="ARBA00022747"/>
    </source>
</evidence>
<dbReference type="KEGG" id="tol:TOL_0191"/>
<organism evidence="3 4">
    <name type="scientific">Thalassolituus oleivorans MIL-1</name>
    <dbReference type="NCBI Taxonomy" id="1298593"/>
    <lineage>
        <taxon>Bacteria</taxon>
        <taxon>Pseudomonadati</taxon>
        <taxon>Pseudomonadota</taxon>
        <taxon>Gammaproteobacteria</taxon>
        <taxon>Oceanospirillales</taxon>
        <taxon>Oceanospirillaceae</taxon>
        <taxon>Thalassolituus</taxon>
    </lineage>
</organism>
<keyword evidence="2" id="KW-0238">DNA-binding</keyword>
<proteinExistence type="predicted"/>
<keyword evidence="1" id="KW-0680">Restriction system</keyword>
<sequence length="214" mass="23818">MDSFYHSEKVVKARDLLSGNSDKTVFDYSEKVFEPNRGARYKVEDESYGVPFISSSEVFKLNPKGEYFISRTRTPHFENLEIKDTDVLIPRSGQLGGIIGNAVLPYSSYYGCAGSEHLVRVRCKSQDDAFYLWSILDSQQGYLAAIGTAFGSSIPSLDCELIGNIRIPNSLETHRDRIITAVREMVNSLSMAANYETQAIASLEDAIETAAPKH</sequence>
<dbReference type="eggNOG" id="COG0732">
    <property type="taxonomic scope" value="Bacteria"/>
</dbReference>